<reference evidence="2 4" key="1">
    <citation type="submission" date="2023-05" db="EMBL/GenBank/DDBJ databases">
        <title>Metabolic capabilities are highly conserved among human nasal-associated Corynebacterium species in pangenomic analyses.</title>
        <authorList>
            <person name="Tran T.H."/>
            <person name="Roberts A.Q."/>
            <person name="Escapa I.F."/>
            <person name="Gao W."/>
            <person name="Conlan S."/>
            <person name="Kong H."/>
            <person name="Segre J.A."/>
            <person name="Kelly M.S."/>
            <person name="Lemon K.P."/>
        </authorList>
    </citation>
    <scope>NUCLEOTIDE SEQUENCE</scope>
    <source>
        <strain evidence="2">KPL2773</strain>
        <strain evidence="1 4">KPL3772</strain>
    </source>
</reference>
<name>A0AAP4BNU8_9CORY</name>
<comment type="caution">
    <text evidence="2">The sequence shown here is derived from an EMBL/GenBank/DDBJ whole genome shotgun (WGS) entry which is preliminary data.</text>
</comment>
<evidence type="ECO:0000313" key="2">
    <source>
        <dbReference type="EMBL" id="MDK4306454.1"/>
    </source>
</evidence>
<protein>
    <submittedName>
        <fullName evidence="2">Uncharacterized protein</fullName>
    </submittedName>
</protein>
<gene>
    <name evidence="1" type="ORF">QPX23_06920</name>
    <name evidence="2" type="ORF">QPX42_02650</name>
</gene>
<keyword evidence="4" id="KW-1185">Reference proteome</keyword>
<dbReference type="Proteomes" id="UP001224412">
    <property type="component" value="Unassembled WGS sequence"/>
</dbReference>
<evidence type="ECO:0000313" key="4">
    <source>
        <dbReference type="Proteomes" id="UP001239759"/>
    </source>
</evidence>
<evidence type="ECO:0000313" key="3">
    <source>
        <dbReference type="Proteomes" id="UP001224412"/>
    </source>
</evidence>
<dbReference type="EMBL" id="JASNVH010000003">
    <property type="protein sequence ID" value="MDK4306454.1"/>
    <property type="molecule type" value="Genomic_DNA"/>
</dbReference>
<dbReference type="RefSeq" id="WP_255342454.1">
    <property type="nucleotide sequence ID" value="NZ_CP051667.1"/>
</dbReference>
<proteinExistence type="predicted"/>
<accession>A0AAP4BNU8</accession>
<dbReference type="EMBL" id="JASNUQ010000009">
    <property type="protein sequence ID" value="MDK4290454.1"/>
    <property type="molecule type" value="Genomic_DNA"/>
</dbReference>
<dbReference type="AlphaFoldDB" id="A0AAP4BNU8"/>
<dbReference type="Proteomes" id="UP001239759">
    <property type="component" value="Unassembled WGS sequence"/>
</dbReference>
<organism evidence="2 3">
    <name type="scientific">Corynebacterium pseudodiphtheriticum</name>
    <dbReference type="NCBI Taxonomy" id="37637"/>
    <lineage>
        <taxon>Bacteria</taxon>
        <taxon>Bacillati</taxon>
        <taxon>Actinomycetota</taxon>
        <taxon>Actinomycetes</taxon>
        <taxon>Mycobacteriales</taxon>
        <taxon>Corynebacteriaceae</taxon>
        <taxon>Corynebacterium</taxon>
    </lineage>
</organism>
<sequence>MINDILVNLSTTASGVAGYLIEAAKFVFAGVSGVFTNVLSSSK</sequence>
<evidence type="ECO:0000313" key="1">
    <source>
        <dbReference type="EMBL" id="MDK4290454.1"/>
    </source>
</evidence>